<reference evidence="5" key="1">
    <citation type="journal article" date="2006" name="PLoS Biol.">
        <title>Macronuclear genome sequence of the ciliate Tetrahymena thermophila, a model eukaryote.</title>
        <authorList>
            <person name="Eisen J.A."/>
            <person name="Coyne R.S."/>
            <person name="Wu M."/>
            <person name="Wu D."/>
            <person name="Thiagarajan M."/>
            <person name="Wortman J.R."/>
            <person name="Badger J.H."/>
            <person name="Ren Q."/>
            <person name="Amedeo P."/>
            <person name="Jones K.M."/>
            <person name="Tallon L.J."/>
            <person name="Delcher A.L."/>
            <person name="Salzberg S.L."/>
            <person name="Silva J.C."/>
            <person name="Haas B.J."/>
            <person name="Majoros W.H."/>
            <person name="Farzad M."/>
            <person name="Carlton J.M."/>
            <person name="Smith R.K. Jr."/>
            <person name="Garg J."/>
            <person name="Pearlman R.E."/>
            <person name="Karrer K.M."/>
            <person name="Sun L."/>
            <person name="Manning G."/>
            <person name="Elde N.C."/>
            <person name="Turkewitz A.P."/>
            <person name="Asai D.J."/>
            <person name="Wilkes D.E."/>
            <person name="Wang Y."/>
            <person name="Cai H."/>
            <person name="Collins K."/>
            <person name="Stewart B.A."/>
            <person name="Lee S.R."/>
            <person name="Wilamowska K."/>
            <person name="Weinberg Z."/>
            <person name="Ruzzo W.L."/>
            <person name="Wloga D."/>
            <person name="Gaertig J."/>
            <person name="Frankel J."/>
            <person name="Tsao C.-C."/>
            <person name="Gorovsky M.A."/>
            <person name="Keeling P.J."/>
            <person name="Waller R.F."/>
            <person name="Patron N.J."/>
            <person name="Cherry J.M."/>
            <person name="Stover N.A."/>
            <person name="Krieger C.J."/>
            <person name="del Toro C."/>
            <person name="Ryder H.F."/>
            <person name="Williamson S.C."/>
            <person name="Barbeau R.A."/>
            <person name="Hamilton E.P."/>
            <person name="Orias E."/>
        </authorList>
    </citation>
    <scope>NUCLEOTIDE SEQUENCE [LARGE SCALE GENOMIC DNA]</scope>
    <source>
        <strain evidence="5">SB210</strain>
    </source>
</reference>
<dbReference type="PANTHER" id="PTHR15332:SF175">
    <property type="entry name" value="PROPROTEIN CONVERTASE SUBTILISIN_KEXIN TYPE 5-LIKE"/>
    <property type="match status" value="1"/>
</dbReference>
<feature type="transmembrane region" description="Helical" evidence="1">
    <location>
        <begin position="1479"/>
        <end position="1501"/>
    </location>
</feature>
<feature type="domain" description="EGF-like" evidence="3">
    <location>
        <begin position="1900"/>
        <end position="1929"/>
    </location>
</feature>
<dbReference type="GeneID" id="7828514"/>
<organism evidence="4 5">
    <name type="scientific">Tetrahymena thermophila (strain SB210)</name>
    <dbReference type="NCBI Taxonomy" id="312017"/>
    <lineage>
        <taxon>Eukaryota</taxon>
        <taxon>Sar</taxon>
        <taxon>Alveolata</taxon>
        <taxon>Ciliophora</taxon>
        <taxon>Intramacronucleata</taxon>
        <taxon>Oligohymenophorea</taxon>
        <taxon>Hymenostomatida</taxon>
        <taxon>Tetrahymenina</taxon>
        <taxon>Tetrahymenidae</taxon>
        <taxon>Tetrahymena</taxon>
    </lineage>
</organism>
<dbReference type="HOGENOM" id="CLU_001625_2_0_1"/>
<dbReference type="KEGG" id="tet:TTHERM_00860450"/>
<protein>
    <submittedName>
        <fullName evidence="4">REJ domain protein</fullName>
    </submittedName>
</protein>
<dbReference type="Proteomes" id="UP000009168">
    <property type="component" value="Unassembled WGS sequence"/>
</dbReference>
<dbReference type="InterPro" id="IPR000742">
    <property type="entry name" value="EGF"/>
</dbReference>
<evidence type="ECO:0000313" key="4">
    <source>
        <dbReference type="EMBL" id="EAR96767.2"/>
    </source>
</evidence>
<keyword evidence="1" id="KW-1133">Transmembrane helix</keyword>
<dbReference type="Pfam" id="PF02010">
    <property type="entry name" value="REJ"/>
    <property type="match status" value="2"/>
</dbReference>
<evidence type="ECO:0000313" key="5">
    <source>
        <dbReference type="Proteomes" id="UP000009168"/>
    </source>
</evidence>
<dbReference type="EMBL" id="GG662682">
    <property type="protein sequence ID" value="EAR96767.2"/>
    <property type="molecule type" value="Genomic_DNA"/>
</dbReference>
<dbReference type="Gene3D" id="2.10.220.10">
    <property type="entry name" value="Hormone Receptor, Insulin-like Growth Factor Receptor 1, Chain A, domain 2"/>
    <property type="match status" value="4"/>
</dbReference>
<feature type="domain" description="EGF-like" evidence="3">
    <location>
        <begin position="415"/>
        <end position="447"/>
    </location>
</feature>
<sequence length="3577" mass="402886">MQIFIGILLALKIVQAQDCSFLLQKTQPTTTPLGYSCKINTSVNFSDAQIQDTTKYKLRAANFYGNVTGAIVSIRQPTCDNLIQTNDQNYQSINFEINGDSTLQYINNIYISFNLYSPIKPVLLNFTSSWNSQAQQTLSLNVSDYPRDQPPTCHYFRVQNVFANIDLTSLTNKFSSSSILITRFLDQTNMALIWVSNLQVLIYYKCPIGCMGDCPSGNCQSCQSGYDLISGSCVLKCGQRQYSKVVDASSQQTCQPCLTNCNLCSNGSTCTNCDSGYTYAVVNGSNQCYPSCTQPNQYIDPQGNCQNCMQYCSNCSTATYCTACFTGFILNANNSSCQCNGYINNNQCLPCTSPCQTCTDSSISSCQSCINNYYLVKDYPNQSQSQCLQICPNNYQLINNTCKLCIQTIYNSCFNCPSTCRSCSPSQTNKCQDCYPGMQLNSNNLCEPSPQPGLQVDSRNLNFYYCSQNNIAVVQATFSSSSPTLTLEFGINLVPIPGLQCNQIFDAVTLNLLGSSTCSINLSQIIVTLSQDANLMVNQVITITTTAQILQFQGVSSKIDTIYLISYVQQPVTPQVNVLYNQVVNSCNDIQFQIQTPQNDAGRGFLNIKWILSNPQNFSQTVMLTLLDIITTANDNQNFTLFIPKQTIPANTDISIKISYTLKVSQSNTLSFTTTYQQKKQIFISQIQNNYPPIYRYIDLQITYFFTIQSCDLNGIQYFQDQIEIQITSSALPSLNKSLTKFNEPQILLEVQPYAIPASINLDIQVSVQISSDASISNTNTLSVPYTVTQLQTLIQNGSDMLVNYKNNLTLIGLARDYEIQDPNTSQGIQLSWHCRSLQVQNGDNQCYTYKKEVYVPQNTQNITIDGGTFNPYQILSFTIQGSKDSRTSQYSSLIIFAETDLPPLLVVFDDPRQLQQININEDIHATLIYGSNVPSDILTYAGAILYNNLVVGVIKFDYYKLKFRIWDYFSDIKADNIIVQIRFTVYNPANIMPSLSVTNFNINLAPSNCVLSVTPSSGQALTTQFTIQFNGCVALNNPITYQLFYYNQTSDALKEIQIPQNILRRQLQDQSLQSKIITNLPSGNIVIMGQAMDSYLAVFNTTIQVNVSPFQGDEQTLLSLIGSALSQQNIKVNQMLINLCIIGEEITKNTALYNLDSINFRKQMLVQSIISYSNRLQSNSFLSTYGNKVVAALQASINNNYQTQSYKVLDYVNTTLQNSQQKIANQNNNNKLFNNNDIVLQNLIDCFKMLNSTTQEASQDSFKSLSSNQTMLQQQMDLSDQIGNLLNKITLPNQGDLQLQGNLISISTEQITSKNLQKYMFIQNQPSQNDSNIYNVVLTNYSNNPFINTEGFQSYINQLQNTTPGIQVSINSVVKPFIQNTNNATVSQEFNNSLSLQFSNIKPSKYNLTCLQQQSQSNWTQSDCKLIQSTLIGSYTCVCKNQNPTTIIENLKDLLDNKNLKTAFGSQGIQNISNFTTFYEYAIFWILSSVTLIQIGLCIYGHLLDFKNQITFVGSMSKINPISLANFENFDQKVTDKQNQLQLNLQKQESDKLQQKESTVFINYLQSKQESQRATQSNINLKRPEYDYQGSKLFIQQQENDINNQKVQNLLSLPDNQSIQSLYLTSKDNKQEQKLDQPNIITENKKTNNIEDKGKQNKEEQKDIVEILKGSKNTQKLMETSLLKKILIFHNFSSIFFVYSILLALKIVQAQDCSFLLQKTQPTTAPLGYSCKINTSTTFDAAKIQDTTTYKLRAASFNGDFANARVNIRQPSCDNLIQTNDSNYQNINFEINGDSMLQYINNIYISFNLYTPIKPVGLNFTSSWNSQAQQTLSLNVSDYPRDQPTGCHNFRVQNVFANIDLTSLTNKYSSSSILITRFEQDNSVAFIWLSNLQVLIYYKCPIGCMGDCPSGNCQSCQSGYDLIRGSCVLKCGQRQYSKVVDASSQQTCQPCLTHCNVCTNGNTCTNCDSGYTYAFVNGSFQCYPSCIQPSQYIDPQGNCQNCMQYCSNCDTATFCTACFTGFTLNVNHASCQCNGYINNNQCLPCTSPCQTCTDSSISNCQSCINNYYPVINQPNQSQFQCLQICPNNYQLINNTCKLCIQTIYNSCFNCPSTCRSCSPSQINKCQDCYPGMQLNSNNLCEPSPQPGLQVDSRNLNFYYCSQNNIAVVQATFSSSSPTLTLELGINLVPIPGLQCNQIFDAVTLNLLGSSTCSISLSQIIVTLSQDANLMVNQVITITTTAQILQFQGVSSKIDTIYLISYVQQPVTPQVNVLYNQVVNSCNDIQFQIQTPQNDAGRGFLNIKWILSNPQNFSQIVMLTLLDIITKANDNQSFTLFIPKQTIPANTDISIKISYILKVSQSNTLSFTTTYQQKKQIFISQIQNNYPPIYRYMDLQITYFFTIQSCDLNGIQFFQDQIEIQITSSALASLNKSLTKFNDQQILLEVQPYAIPPSTNLDIQVSVQISSDASISNTNTLSVPYTVTQLQILIQNGSDMLVNYKNNLTLIGLARDYEIQDPNTSQGIQLSWHCRSLQVQNGDNQCYTYKKEVYVPQNTQNITIDGGTFNPYQILSFTIQGSKDSRTSQYSSLIIFAETDLPPLLVVFDDPRQLQQININEDIHATLIYGSNVPSDILTYAGAILYNNLVVGVIKFDYYKLKFRIWDYFSDIKADNIIVQIRFTVYNPANIMPSLSVTNFNINLPPSNCVLSVTPSSGQALTTQFTIQFNGCVALNNPITYQLFYYNQTSDVQKEIQIPQNILRRQLQDQSLQSKIITNLPSGNIVIMGQAMDSYLAVFNTTIQVNVSPFQGDEQTLLSLIGSALSQQNIKVNQMLINLCIIGEELTKNTTLYNLDSINFRKQMLVQSIISYSNRLSSNSFLSTYGNKVIAALQASINNNYQTQSYKVLDYVSTTLQNSQQKIANQNNNNKLFNNNDIVLQNLIDCFKILNSTTQEASQTLQQQSNNNGKRLLKNQEDYSNILDSFRSLSSNQTMLQQQMNLSDQIGNLLNKITLPNQGDLQLQGNLISINTEQITSKNLQKYMFIQNQPSQNDSNIYNVVLTNYSYNPFINTEGFQSYINQLQNTTPGIQISINSVVKPFIQNINNATSQEFNNSLSLQFSNIKPSKYNLTCLQQNSQSKWTQSDCKLIQSTLSGSYTCVCKNQNPTTIAEDLQDLLDNKNLKTAFGSQGIQNISNFTTFYEYAVFWILSSVTLIQIGLCIYGHLLDSKNKITFVGSMSKINPISLANFENFDQKITNEQNQLQLNQQKQESDKLQQKESTVFINYLQLRQQSQRGTQSNINLKIPENDYQGSKLFIQQQQNDINNQKVQNLQSLSENQSIQSIYLSSKDNKQELKFGQPNIITEQAKDIKAKNIEDKSKQSKEQQKDIVEILKGSKNTKKLMQTSLLKKILIFHNFSSIFFVYSSQESRALRFSIFYLRVIHSLSISTIFDQQYNEEQIIIVSLINSVILIASVTLIRFLYKSRKIFKMVAFLVMMGLLVLYYYIILSIVSGQSNDFSNKRISSFFIIFGVDFLILSTLISIINIYAFIKIVKNAIKNKYILKLLSLLQIQDILENLAL</sequence>
<gene>
    <name evidence="4" type="ORF">TTHERM_00860450</name>
</gene>
<accession>Q23JU3</accession>
<dbReference type="eggNOG" id="KOG3525">
    <property type="taxonomic scope" value="Eukaryota"/>
</dbReference>
<feature type="transmembrane region" description="Helical" evidence="1">
    <location>
        <begin position="3520"/>
        <end position="3547"/>
    </location>
</feature>
<dbReference type="SUPFAM" id="SSF57184">
    <property type="entry name" value="Growth factor receptor domain"/>
    <property type="match status" value="4"/>
</dbReference>
<feature type="domain" description="EGF-like" evidence="3">
    <location>
        <begin position="256"/>
        <end position="289"/>
    </location>
</feature>
<feature type="domain" description="EGF-like" evidence="3">
    <location>
        <begin position="2045"/>
        <end position="2098"/>
    </location>
</feature>
<feature type="domain" description="EGF-like" evidence="3">
    <location>
        <begin position="2110"/>
        <end position="2142"/>
    </location>
</feature>
<keyword evidence="5" id="KW-1185">Reference proteome</keyword>
<feature type="domain" description="EGF-like" evidence="3">
    <location>
        <begin position="205"/>
        <end position="234"/>
    </location>
</feature>
<feature type="domain" description="EGF-like" evidence="3">
    <location>
        <begin position="1999"/>
        <end position="2033"/>
    </location>
</feature>
<dbReference type="SMART" id="SM00261">
    <property type="entry name" value="FU"/>
    <property type="match status" value="10"/>
</dbReference>
<feature type="transmembrane region" description="Helical" evidence="1">
    <location>
        <begin position="3197"/>
        <end position="3219"/>
    </location>
</feature>
<keyword evidence="1" id="KW-0472">Membrane</keyword>
<dbReference type="InterPro" id="IPR009030">
    <property type="entry name" value="Growth_fac_rcpt_cys_sf"/>
</dbReference>
<dbReference type="SMART" id="SM00181">
    <property type="entry name" value="EGF"/>
    <property type="match status" value="10"/>
</dbReference>
<feature type="domain" description="EGF-like" evidence="3">
    <location>
        <begin position="1951"/>
        <end position="1984"/>
    </location>
</feature>
<keyword evidence="2" id="KW-0732">Signal</keyword>
<dbReference type="PANTHER" id="PTHR15332">
    <property type="entry name" value="PROPROTEIN CONVERTASE SUBTILISIN_KEXIN TYPE 5-LIKE"/>
    <property type="match status" value="1"/>
</dbReference>
<evidence type="ECO:0000259" key="3">
    <source>
        <dbReference type="SMART" id="SM00181"/>
    </source>
</evidence>
<dbReference type="RefSeq" id="XP_001017012.2">
    <property type="nucleotide sequence ID" value="XM_001017012.2"/>
</dbReference>
<keyword evidence="1" id="KW-0812">Transmembrane</keyword>
<feature type="transmembrane region" description="Helical" evidence="1">
    <location>
        <begin position="1687"/>
        <end position="1706"/>
    </location>
</feature>
<evidence type="ECO:0000256" key="2">
    <source>
        <dbReference type="SAM" id="SignalP"/>
    </source>
</evidence>
<name>Q23JU3_TETTS</name>
<dbReference type="InParanoid" id="Q23JU3"/>
<feature type="transmembrane region" description="Helical" evidence="1">
    <location>
        <begin position="3404"/>
        <end position="3422"/>
    </location>
</feature>
<feature type="domain" description="EGF-like" evidence="3">
    <location>
        <begin position="304"/>
        <end position="338"/>
    </location>
</feature>
<feature type="signal peptide" evidence="2">
    <location>
        <begin position="1"/>
        <end position="16"/>
    </location>
</feature>
<dbReference type="CDD" id="cd00064">
    <property type="entry name" value="FU"/>
    <property type="match status" value="1"/>
</dbReference>
<feature type="chain" id="PRO_5004201912" evidence="2">
    <location>
        <begin position="17"/>
        <end position="3577"/>
    </location>
</feature>
<evidence type="ECO:0000256" key="1">
    <source>
        <dbReference type="SAM" id="Phobius"/>
    </source>
</evidence>
<proteinExistence type="predicted"/>
<dbReference type="InterPro" id="IPR006212">
    <property type="entry name" value="Furin_repeat"/>
</dbReference>
<dbReference type="InterPro" id="IPR002859">
    <property type="entry name" value="PKD/REJ-like"/>
</dbReference>
<feature type="transmembrane region" description="Helical" evidence="1">
    <location>
        <begin position="3488"/>
        <end position="3508"/>
    </location>
</feature>
<feature type="domain" description="EGF-like" evidence="3">
    <location>
        <begin position="350"/>
        <end position="403"/>
    </location>
</feature>
<feature type="transmembrane region" description="Helical" evidence="1">
    <location>
        <begin position="3457"/>
        <end position="3479"/>
    </location>
</feature>